<evidence type="ECO:0000256" key="2">
    <source>
        <dbReference type="ARBA" id="ARBA00022553"/>
    </source>
</evidence>
<dbReference type="InterPro" id="IPR025856">
    <property type="entry name" value="HeH/LEM_domain"/>
</dbReference>
<dbReference type="PANTHER" id="PTHR47808">
    <property type="entry name" value="INNER NUCLEAR MEMBRANE PROTEIN HEH2-RELATED"/>
    <property type="match status" value="1"/>
</dbReference>
<dbReference type="EMBL" id="CP048985">
    <property type="protein sequence ID" value="QID78949.1"/>
    <property type="molecule type" value="Genomic_DNA"/>
</dbReference>
<feature type="domain" description="Man1/Src1-like C-terminal" evidence="9">
    <location>
        <begin position="329"/>
        <end position="661"/>
    </location>
</feature>
<feature type="transmembrane region" description="Helical" evidence="8">
    <location>
        <begin position="313"/>
        <end position="340"/>
    </location>
</feature>
<feature type="compositionally biased region" description="Basic residues" evidence="7">
    <location>
        <begin position="124"/>
        <end position="134"/>
    </location>
</feature>
<keyword evidence="6" id="KW-0539">Nucleus</keyword>
<sequence length="663" mass="76386">MDHRNLDPKTLKVSQLRRVLVENDVAFPANARKPVLVKLFEEKVRQHLQSSPEASKVRTSIQKVVKSGAKNADRKKTLKSKKLESSSSESKTVKDENVETNKRKREQISTDNEVKMQIQEEKSPKKKRKKRSSKANKPPESPPQSKSDGKATSADLTSELETVEELHKKDSSDDKPRVKELPKPELPNLKVSNEFLAQLNKELASAATENYDHSIKSTDLSSIRIETEEPVGPSTGAETRNESEVMENINLEVQPEVKEAKEELTKISETFDNQDEEDTSRLSSKKNIRSPKGRTRHFIANKTKRGIDIMKPFIAHLFIWLWNGAIFLSIICPILFGLWYREQRIQVGYCGHEKPLKSLAISAFPQTERVDSVLQAYRPNCLECPEHGICSSFMNVECEPGYEPKSSILETYGIIPFPKYCAKDESKEKEVDELVWKVNEYLKKKNAQHECGEGENLFESGETETKLYDIFSHSRPSWESQREFNDHWKNVLEILKKKDDIIWLPLDFETNGKREKSKSNNTNYIYRSTSKKWVTLQCHLEGDIQEYITKYGGSLFITLGVLFLIKKIQSTLDNYVQGEQIIEKLVKEAIDKLKDVKKNKGEEPFLTTVQLRATLLSDIPNIKEQNNLWAQTKEKIMKEQSENIELYLLEENGEIMTCWEWKE</sequence>
<reference evidence="11 12" key="1">
    <citation type="journal article" date="2019" name="BMC Genomics">
        <title>Chromosome level assembly and comparative genome analysis confirm lager-brewing yeasts originated from a single hybridization.</title>
        <authorList>
            <person name="Salazar A.N."/>
            <person name="Gorter de Vries A.R."/>
            <person name="van den Broek M."/>
            <person name="Brouwers N."/>
            <person name="de la Torre Cortes P."/>
            <person name="Kuijpers N.G.A."/>
            <person name="Daran J.G."/>
            <person name="Abeel T."/>
        </authorList>
    </citation>
    <scope>NUCLEOTIDE SEQUENCE [LARGE SCALE GENOMIC DNA]</scope>
    <source>
        <strain evidence="11 12">CBS 1483</strain>
    </source>
</reference>
<dbReference type="InterPro" id="IPR044780">
    <property type="entry name" value="Heh2/Src1"/>
</dbReference>
<dbReference type="GO" id="GO:0003682">
    <property type="term" value="F:chromatin binding"/>
    <property type="evidence" value="ECO:0007669"/>
    <property type="project" value="InterPro"/>
</dbReference>
<name>A0A6C1DPY2_SACPS</name>
<dbReference type="Proteomes" id="UP000501346">
    <property type="component" value="Chromosome ScIV"/>
</dbReference>
<dbReference type="InterPro" id="IPR041885">
    <property type="entry name" value="MAN1_winged_helix_dom"/>
</dbReference>
<organism evidence="11 12">
    <name type="scientific">Saccharomyces pastorianus</name>
    <name type="common">Lager yeast</name>
    <name type="synonym">Saccharomyces cerevisiae x Saccharomyces eubayanus</name>
    <dbReference type="NCBI Taxonomy" id="27292"/>
    <lineage>
        <taxon>Eukaryota</taxon>
        <taxon>Fungi</taxon>
        <taxon>Dikarya</taxon>
        <taxon>Ascomycota</taxon>
        <taxon>Saccharomycotina</taxon>
        <taxon>Saccharomycetes</taxon>
        <taxon>Saccharomycetales</taxon>
        <taxon>Saccharomycetaceae</taxon>
        <taxon>Saccharomyces</taxon>
    </lineage>
</organism>
<keyword evidence="5 8" id="KW-0472">Membrane</keyword>
<dbReference type="Pfam" id="PF12949">
    <property type="entry name" value="HeH"/>
    <property type="match status" value="1"/>
</dbReference>
<evidence type="ECO:0000256" key="7">
    <source>
        <dbReference type="SAM" id="MobiDB-lite"/>
    </source>
</evidence>
<evidence type="ECO:0000313" key="12">
    <source>
        <dbReference type="Proteomes" id="UP000501346"/>
    </source>
</evidence>
<evidence type="ECO:0000256" key="1">
    <source>
        <dbReference type="ARBA" id="ARBA00004540"/>
    </source>
</evidence>
<feature type="compositionally biased region" description="Basic and acidic residues" evidence="7">
    <location>
        <begin position="164"/>
        <end position="183"/>
    </location>
</feature>
<comment type="subcellular location">
    <subcellularLocation>
        <location evidence="1">Nucleus inner membrane</location>
    </subcellularLocation>
</comment>
<keyword evidence="12" id="KW-1185">Reference proteome</keyword>
<feature type="compositionally biased region" description="Polar residues" evidence="7">
    <location>
        <begin position="47"/>
        <end position="62"/>
    </location>
</feature>
<dbReference type="GO" id="GO:0071763">
    <property type="term" value="P:nuclear membrane organization"/>
    <property type="evidence" value="ECO:0007669"/>
    <property type="project" value="TreeGrafter"/>
</dbReference>
<dbReference type="GO" id="GO:0005783">
    <property type="term" value="C:endoplasmic reticulum"/>
    <property type="evidence" value="ECO:0007669"/>
    <property type="project" value="TreeGrafter"/>
</dbReference>
<feature type="region of interest" description="Disordered" evidence="7">
    <location>
        <begin position="267"/>
        <end position="289"/>
    </location>
</feature>
<gene>
    <name evidence="11" type="primary">HEH2_1</name>
    <name evidence="11" type="ORF">GRS66_001181</name>
</gene>
<dbReference type="InterPro" id="IPR011015">
    <property type="entry name" value="LEM/LEM-like_dom_sf"/>
</dbReference>
<evidence type="ECO:0000256" key="8">
    <source>
        <dbReference type="SAM" id="Phobius"/>
    </source>
</evidence>
<feature type="compositionally biased region" description="Basic and acidic residues" evidence="7">
    <location>
        <begin position="91"/>
        <end position="123"/>
    </location>
</feature>
<feature type="region of interest" description="Disordered" evidence="7">
    <location>
        <begin position="46"/>
        <end position="188"/>
    </location>
</feature>
<evidence type="ECO:0000256" key="5">
    <source>
        <dbReference type="ARBA" id="ARBA00023136"/>
    </source>
</evidence>
<protein>
    <submittedName>
        <fullName evidence="11">Inner nuclear membrane protein heh2</fullName>
    </submittedName>
</protein>
<dbReference type="PANTHER" id="PTHR47808:SF2">
    <property type="entry name" value="LEM DOMAIN-CONTAINING PROTEIN 2"/>
    <property type="match status" value="1"/>
</dbReference>
<evidence type="ECO:0000313" key="11">
    <source>
        <dbReference type="EMBL" id="QID78949.1"/>
    </source>
</evidence>
<dbReference type="AlphaFoldDB" id="A0A6C1DPY2"/>
<dbReference type="GO" id="GO:0005637">
    <property type="term" value="C:nuclear inner membrane"/>
    <property type="evidence" value="ECO:0007669"/>
    <property type="project" value="UniProtKB-SubCell"/>
</dbReference>
<evidence type="ECO:0000256" key="6">
    <source>
        <dbReference type="ARBA" id="ARBA00023242"/>
    </source>
</evidence>
<dbReference type="Pfam" id="PF09402">
    <property type="entry name" value="MSC"/>
    <property type="match status" value="1"/>
</dbReference>
<keyword evidence="2" id="KW-0597">Phosphoprotein</keyword>
<evidence type="ECO:0000256" key="3">
    <source>
        <dbReference type="ARBA" id="ARBA00022692"/>
    </source>
</evidence>
<dbReference type="Gene3D" id="1.10.10.1180">
    <property type="entry name" value="MAN1, winged-helix domain"/>
    <property type="match status" value="1"/>
</dbReference>
<dbReference type="GO" id="GO:0034399">
    <property type="term" value="C:nuclear periphery"/>
    <property type="evidence" value="ECO:0007669"/>
    <property type="project" value="TreeGrafter"/>
</dbReference>
<proteinExistence type="predicted"/>
<dbReference type="CDD" id="cd12935">
    <property type="entry name" value="LEM_like"/>
    <property type="match status" value="1"/>
</dbReference>
<evidence type="ECO:0000259" key="10">
    <source>
        <dbReference type="Pfam" id="PF12949"/>
    </source>
</evidence>
<evidence type="ECO:0000259" key="9">
    <source>
        <dbReference type="Pfam" id="PF09402"/>
    </source>
</evidence>
<dbReference type="InterPro" id="IPR018996">
    <property type="entry name" value="Man1/Src1-like_C"/>
</dbReference>
<dbReference type="Gene3D" id="1.10.720.40">
    <property type="match status" value="1"/>
</dbReference>
<keyword evidence="3 8" id="KW-0812">Transmembrane</keyword>
<accession>A0A6C1DPY2</accession>
<dbReference type="OrthoDB" id="2503928at2759"/>
<keyword evidence="4 8" id="KW-1133">Transmembrane helix</keyword>
<feature type="domain" description="HeH/LEM" evidence="10">
    <location>
        <begin position="8"/>
        <end position="42"/>
    </location>
</feature>
<evidence type="ECO:0000256" key="4">
    <source>
        <dbReference type="ARBA" id="ARBA00022989"/>
    </source>
</evidence>